<dbReference type="KEGG" id="bmei:Spa11_32500"/>
<gene>
    <name evidence="8" type="ORF">Spa11_32500</name>
</gene>
<dbReference type="SMART" id="SM00732">
    <property type="entry name" value="YqgFc"/>
    <property type="match status" value="1"/>
</dbReference>
<keyword evidence="9" id="KW-1185">Reference proteome</keyword>
<dbReference type="NCBIfam" id="TIGR00250">
    <property type="entry name" value="RNAse_H_YqgF"/>
    <property type="match status" value="1"/>
</dbReference>
<evidence type="ECO:0000256" key="6">
    <source>
        <dbReference type="SAM" id="MobiDB-lite"/>
    </source>
</evidence>
<dbReference type="GO" id="GO:0005829">
    <property type="term" value="C:cytosol"/>
    <property type="evidence" value="ECO:0007669"/>
    <property type="project" value="TreeGrafter"/>
</dbReference>
<organism evidence="8 9">
    <name type="scientific">Botrimarina mediterranea</name>
    <dbReference type="NCBI Taxonomy" id="2528022"/>
    <lineage>
        <taxon>Bacteria</taxon>
        <taxon>Pseudomonadati</taxon>
        <taxon>Planctomycetota</taxon>
        <taxon>Planctomycetia</taxon>
        <taxon>Pirellulales</taxon>
        <taxon>Lacipirellulaceae</taxon>
        <taxon>Botrimarina</taxon>
    </lineage>
</organism>
<keyword evidence="1 5" id="KW-0963">Cytoplasm</keyword>
<dbReference type="SUPFAM" id="SSF53098">
    <property type="entry name" value="Ribonuclease H-like"/>
    <property type="match status" value="1"/>
</dbReference>
<dbReference type="EMBL" id="CP036349">
    <property type="protein sequence ID" value="QDV75041.1"/>
    <property type="molecule type" value="Genomic_DNA"/>
</dbReference>
<dbReference type="GO" id="GO:0016788">
    <property type="term" value="F:hydrolase activity, acting on ester bonds"/>
    <property type="evidence" value="ECO:0007669"/>
    <property type="project" value="UniProtKB-UniRule"/>
</dbReference>
<evidence type="ECO:0000256" key="3">
    <source>
        <dbReference type="ARBA" id="ARBA00022722"/>
    </source>
</evidence>
<evidence type="ECO:0000313" key="9">
    <source>
        <dbReference type="Proteomes" id="UP000316426"/>
    </source>
</evidence>
<evidence type="ECO:0000256" key="4">
    <source>
        <dbReference type="ARBA" id="ARBA00022801"/>
    </source>
</evidence>
<reference evidence="8 9" key="1">
    <citation type="submission" date="2019-02" db="EMBL/GenBank/DDBJ databases">
        <title>Deep-cultivation of Planctomycetes and their phenomic and genomic characterization uncovers novel biology.</title>
        <authorList>
            <person name="Wiegand S."/>
            <person name="Jogler M."/>
            <person name="Boedeker C."/>
            <person name="Pinto D."/>
            <person name="Vollmers J."/>
            <person name="Rivas-Marin E."/>
            <person name="Kohn T."/>
            <person name="Peeters S.H."/>
            <person name="Heuer A."/>
            <person name="Rast P."/>
            <person name="Oberbeckmann S."/>
            <person name="Bunk B."/>
            <person name="Jeske O."/>
            <person name="Meyerdierks A."/>
            <person name="Storesund J.E."/>
            <person name="Kallscheuer N."/>
            <person name="Luecker S."/>
            <person name="Lage O.M."/>
            <person name="Pohl T."/>
            <person name="Merkel B.J."/>
            <person name="Hornburger P."/>
            <person name="Mueller R.-W."/>
            <person name="Bruemmer F."/>
            <person name="Labrenz M."/>
            <person name="Spormann A.M."/>
            <person name="Op den Camp H."/>
            <person name="Overmann J."/>
            <person name="Amann R."/>
            <person name="Jetten M.S.M."/>
            <person name="Mascher T."/>
            <person name="Medema M.H."/>
            <person name="Devos D.P."/>
            <person name="Kaster A.-K."/>
            <person name="Ovreas L."/>
            <person name="Rohde M."/>
            <person name="Galperin M.Y."/>
            <person name="Jogler C."/>
        </authorList>
    </citation>
    <scope>NUCLEOTIDE SEQUENCE [LARGE SCALE GENOMIC DNA]</scope>
    <source>
        <strain evidence="8 9">Spa11</strain>
    </source>
</reference>
<dbReference type="AlphaFoldDB" id="A0A518KB64"/>
<dbReference type="HAMAP" id="MF_00651">
    <property type="entry name" value="Nuclease_YqgF"/>
    <property type="match status" value="1"/>
</dbReference>
<name>A0A518KB64_9BACT</name>
<dbReference type="Proteomes" id="UP000316426">
    <property type="component" value="Chromosome"/>
</dbReference>
<dbReference type="PANTHER" id="PTHR33317:SF4">
    <property type="entry name" value="POLYNUCLEOTIDYL TRANSFERASE, RIBONUCLEASE H-LIKE SUPERFAMILY PROTEIN"/>
    <property type="match status" value="1"/>
</dbReference>
<keyword evidence="3 5" id="KW-0540">Nuclease</keyword>
<dbReference type="Pfam" id="PF03652">
    <property type="entry name" value="RuvX"/>
    <property type="match status" value="1"/>
</dbReference>
<sequence length="174" mass="19077">MKAESGKGNAESDDANPQSAIRNPQLQRGRIGGIDYGTVRIGVAIGDLEVGMASPHENYNRRSERLDGEYFATLAREERLIRWVVGLPVHLDGGESQKSLEARRFGKWLAEKTGVPVEFFDERYTSSQAEEILQAANLTSKRRKARLDALAAQIMLTAYLESGAKGQTDPGSIG</sequence>
<comment type="similarity">
    <text evidence="5">Belongs to the YqgF HJR family.</text>
</comment>
<dbReference type="Gene3D" id="3.30.420.140">
    <property type="entry name" value="YqgF/RNase H-like domain"/>
    <property type="match status" value="1"/>
</dbReference>
<dbReference type="InterPro" id="IPR012337">
    <property type="entry name" value="RNaseH-like_sf"/>
</dbReference>
<dbReference type="CDD" id="cd16964">
    <property type="entry name" value="YqgF"/>
    <property type="match status" value="1"/>
</dbReference>
<feature type="region of interest" description="Disordered" evidence="6">
    <location>
        <begin position="1"/>
        <end position="27"/>
    </location>
</feature>
<protein>
    <recommendedName>
        <fullName evidence="5">Putative pre-16S rRNA nuclease</fullName>
        <ecNumber evidence="5">3.1.-.-</ecNumber>
    </recommendedName>
</protein>
<evidence type="ECO:0000259" key="7">
    <source>
        <dbReference type="SMART" id="SM00732"/>
    </source>
</evidence>
<dbReference type="GO" id="GO:0000967">
    <property type="term" value="P:rRNA 5'-end processing"/>
    <property type="evidence" value="ECO:0007669"/>
    <property type="project" value="UniProtKB-UniRule"/>
</dbReference>
<comment type="function">
    <text evidence="5">Could be a nuclease involved in processing of the 5'-end of pre-16S rRNA.</text>
</comment>
<accession>A0A518KB64</accession>
<keyword evidence="4 5" id="KW-0378">Hydrolase</keyword>
<comment type="subcellular location">
    <subcellularLocation>
        <location evidence="5">Cytoplasm</location>
    </subcellularLocation>
</comment>
<dbReference type="EC" id="3.1.-.-" evidence="5"/>
<evidence type="ECO:0000256" key="1">
    <source>
        <dbReference type="ARBA" id="ARBA00022490"/>
    </source>
</evidence>
<feature type="compositionally biased region" description="Polar residues" evidence="6">
    <location>
        <begin position="15"/>
        <end position="26"/>
    </location>
</feature>
<proteinExistence type="inferred from homology"/>
<dbReference type="RefSeq" id="WP_231932979.1">
    <property type="nucleotide sequence ID" value="NZ_CP036349.1"/>
</dbReference>
<dbReference type="GO" id="GO:0004518">
    <property type="term" value="F:nuclease activity"/>
    <property type="evidence" value="ECO:0007669"/>
    <property type="project" value="UniProtKB-KW"/>
</dbReference>
<keyword evidence="2 5" id="KW-0690">Ribosome biogenesis</keyword>
<evidence type="ECO:0000256" key="2">
    <source>
        <dbReference type="ARBA" id="ARBA00022517"/>
    </source>
</evidence>
<dbReference type="PANTHER" id="PTHR33317">
    <property type="entry name" value="POLYNUCLEOTIDYL TRANSFERASE, RIBONUCLEASE H-LIKE SUPERFAMILY PROTEIN"/>
    <property type="match status" value="1"/>
</dbReference>
<evidence type="ECO:0000256" key="5">
    <source>
        <dbReference type="HAMAP-Rule" id="MF_00651"/>
    </source>
</evidence>
<dbReference type="InterPro" id="IPR005227">
    <property type="entry name" value="YqgF"/>
</dbReference>
<dbReference type="InterPro" id="IPR006641">
    <property type="entry name" value="YqgF/RNaseH-like_dom"/>
</dbReference>
<feature type="domain" description="YqgF/RNase H-like" evidence="7">
    <location>
        <begin position="29"/>
        <end position="129"/>
    </location>
</feature>
<evidence type="ECO:0000313" key="8">
    <source>
        <dbReference type="EMBL" id="QDV75041.1"/>
    </source>
</evidence>
<dbReference type="InterPro" id="IPR037027">
    <property type="entry name" value="YqgF/RNaseH-like_dom_sf"/>
</dbReference>